<evidence type="ECO:0000313" key="1">
    <source>
        <dbReference type="EMBL" id="GBP38270.1"/>
    </source>
</evidence>
<accession>A0A4C1VI66</accession>
<name>A0A4C1VI66_EUMVA</name>
<keyword evidence="2" id="KW-1185">Reference proteome</keyword>
<evidence type="ECO:0000313" key="2">
    <source>
        <dbReference type="Proteomes" id="UP000299102"/>
    </source>
</evidence>
<dbReference type="AlphaFoldDB" id="A0A4C1VI66"/>
<dbReference type="EMBL" id="BGZK01000346">
    <property type="protein sequence ID" value="GBP38270.1"/>
    <property type="molecule type" value="Genomic_DNA"/>
</dbReference>
<gene>
    <name evidence="1" type="ORF">EVAR_29213_1</name>
</gene>
<comment type="caution">
    <text evidence="1">The sequence shown here is derived from an EMBL/GenBank/DDBJ whole genome shotgun (WGS) entry which is preliminary data.</text>
</comment>
<reference evidence="1 2" key="1">
    <citation type="journal article" date="2019" name="Commun. Biol.">
        <title>The bagworm genome reveals a unique fibroin gene that provides high tensile strength.</title>
        <authorList>
            <person name="Kono N."/>
            <person name="Nakamura H."/>
            <person name="Ohtoshi R."/>
            <person name="Tomita M."/>
            <person name="Numata K."/>
            <person name="Arakawa K."/>
        </authorList>
    </citation>
    <scope>NUCLEOTIDE SEQUENCE [LARGE SCALE GENOMIC DNA]</scope>
</reference>
<dbReference type="Proteomes" id="UP000299102">
    <property type="component" value="Unassembled WGS sequence"/>
</dbReference>
<proteinExistence type="predicted"/>
<sequence length="86" mass="9820">MMTDALLHRRSAPWTSVKFFVLGCAYSLECSVQRSLPSPRYVHREVKSVSEIGDLRHPPAGSRQMSRRLIFDELTKMSIEKMPGVI</sequence>
<protein>
    <submittedName>
        <fullName evidence="1">Uncharacterized protein</fullName>
    </submittedName>
</protein>
<organism evidence="1 2">
    <name type="scientific">Eumeta variegata</name>
    <name type="common">Bagworm moth</name>
    <name type="synonym">Eumeta japonica</name>
    <dbReference type="NCBI Taxonomy" id="151549"/>
    <lineage>
        <taxon>Eukaryota</taxon>
        <taxon>Metazoa</taxon>
        <taxon>Ecdysozoa</taxon>
        <taxon>Arthropoda</taxon>
        <taxon>Hexapoda</taxon>
        <taxon>Insecta</taxon>
        <taxon>Pterygota</taxon>
        <taxon>Neoptera</taxon>
        <taxon>Endopterygota</taxon>
        <taxon>Lepidoptera</taxon>
        <taxon>Glossata</taxon>
        <taxon>Ditrysia</taxon>
        <taxon>Tineoidea</taxon>
        <taxon>Psychidae</taxon>
        <taxon>Oiketicinae</taxon>
        <taxon>Eumeta</taxon>
    </lineage>
</organism>